<evidence type="ECO:0000256" key="3">
    <source>
        <dbReference type="ARBA" id="ARBA00022989"/>
    </source>
</evidence>
<dbReference type="InterPro" id="IPR036640">
    <property type="entry name" value="ABC1_TM_sf"/>
</dbReference>
<dbReference type="Proteomes" id="UP001259347">
    <property type="component" value="Unassembled WGS sequence"/>
</dbReference>
<dbReference type="Gene3D" id="3.40.50.300">
    <property type="entry name" value="P-loop containing nucleotide triphosphate hydrolases"/>
    <property type="match status" value="1"/>
</dbReference>
<protein>
    <submittedName>
        <fullName evidence="7">ABC-type multidrug transport system fused ATPase/permease subunit</fullName>
    </submittedName>
</protein>
<keyword evidence="2 5" id="KW-0812">Transmembrane</keyword>
<feature type="transmembrane region" description="Helical" evidence="5">
    <location>
        <begin position="28"/>
        <end position="55"/>
    </location>
</feature>
<feature type="transmembrane region" description="Helical" evidence="5">
    <location>
        <begin position="140"/>
        <end position="164"/>
    </location>
</feature>
<dbReference type="InterPro" id="IPR011527">
    <property type="entry name" value="ABC1_TM_dom"/>
</dbReference>
<evidence type="ECO:0000259" key="6">
    <source>
        <dbReference type="PROSITE" id="PS50929"/>
    </source>
</evidence>
<dbReference type="RefSeq" id="WP_310020904.1">
    <property type="nucleotide sequence ID" value="NZ_JAVDUM010000010.1"/>
</dbReference>
<gene>
    <name evidence="7" type="ORF">J2Y69_002380</name>
</gene>
<dbReference type="SUPFAM" id="SSF52540">
    <property type="entry name" value="P-loop containing nucleoside triphosphate hydrolases"/>
    <property type="match status" value="1"/>
</dbReference>
<dbReference type="PANTHER" id="PTHR24221:SF654">
    <property type="entry name" value="ATP-BINDING CASSETTE SUB-FAMILY B MEMBER 6"/>
    <property type="match status" value="1"/>
</dbReference>
<feature type="transmembrane region" description="Helical" evidence="5">
    <location>
        <begin position="249"/>
        <end position="273"/>
    </location>
</feature>
<evidence type="ECO:0000313" key="7">
    <source>
        <dbReference type="EMBL" id="MDR6867772.1"/>
    </source>
</evidence>
<dbReference type="Pfam" id="PF00664">
    <property type="entry name" value="ABC_membrane"/>
    <property type="match status" value="1"/>
</dbReference>
<comment type="subcellular location">
    <subcellularLocation>
        <location evidence="1">Cell membrane</location>
        <topology evidence="1">Multi-pass membrane protein</topology>
    </subcellularLocation>
</comment>
<dbReference type="Gene3D" id="1.20.1560.10">
    <property type="entry name" value="ABC transporter type 1, transmembrane domain"/>
    <property type="match status" value="1"/>
</dbReference>
<reference evidence="7 8" key="1">
    <citation type="submission" date="2023-07" db="EMBL/GenBank/DDBJ databases">
        <title>Sorghum-associated microbial communities from plants grown in Nebraska, USA.</title>
        <authorList>
            <person name="Schachtman D."/>
        </authorList>
    </citation>
    <scope>NUCLEOTIDE SEQUENCE [LARGE SCALE GENOMIC DNA]</scope>
    <source>
        <strain evidence="7 8">2980</strain>
    </source>
</reference>
<organism evidence="7 8">
    <name type="scientific">Microbacterium resistens</name>
    <dbReference type="NCBI Taxonomy" id="156977"/>
    <lineage>
        <taxon>Bacteria</taxon>
        <taxon>Bacillati</taxon>
        <taxon>Actinomycetota</taxon>
        <taxon>Actinomycetes</taxon>
        <taxon>Micrococcales</taxon>
        <taxon>Microbacteriaceae</taxon>
        <taxon>Microbacterium</taxon>
    </lineage>
</organism>
<keyword evidence="3 5" id="KW-1133">Transmembrane helix</keyword>
<keyword evidence="8" id="KW-1185">Reference proteome</keyword>
<dbReference type="PROSITE" id="PS50929">
    <property type="entry name" value="ABC_TM1F"/>
    <property type="match status" value="1"/>
</dbReference>
<name>A0ABU1SFY5_9MICO</name>
<dbReference type="PANTHER" id="PTHR24221">
    <property type="entry name" value="ATP-BINDING CASSETTE SUB-FAMILY B"/>
    <property type="match status" value="1"/>
</dbReference>
<evidence type="ECO:0000256" key="4">
    <source>
        <dbReference type="ARBA" id="ARBA00023136"/>
    </source>
</evidence>
<sequence>MQTLLDRPDRLTIGAVLRLALLRGRRGALLVAGTAGLMLHQACEAAVPILIGVVIDRAIAPGDPQALLLWLGVLGAVFVVLSLSYQRSILGIVRSYCLAEHDLRQLAVGRVLHPRGSTGRRGTGEVLSVATSDAYRVAGIVWSIAEQGATAAAVIVAAIALLVISVPLGVGVLLGAVAVLVTMHVLARPIERLGLAEQESVAAASDVATDAMAGLRIVHGLGAQSEMARRYRVASAASKRGAVRSARSLLTYQAVSTGVSVLYLAALALVAAGMASEGLITVGQLVTVVGLAQFLQGSLAHVGTFGANWAHKRASARRLHAVLADGFTHPDLVSAATPVIGPGPEPAPLSWHPSAGDPIRALPARLVGVRVADAGEAGRVAARLSFREVGAPGELLVGGVDARSAGPVAFAARICAPPHDAALFSGSLRENVTADGVLDTAVVAAIALDDVIADLGGPDQEIGEGGRRLSGGQRQRVLLARALHSRAGVVVLEEPVTALDPVTETRVAAGLRGLGRTIVVVTSSRALLRECHVVQDAPSVEAEGHAA</sequence>
<feature type="domain" description="ABC transmembrane type-1" evidence="6">
    <location>
        <begin position="31"/>
        <end position="311"/>
    </location>
</feature>
<dbReference type="Pfam" id="PF00005">
    <property type="entry name" value="ABC_tran"/>
    <property type="match status" value="1"/>
</dbReference>
<dbReference type="InterPro" id="IPR003439">
    <property type="entry name" value="ABC_transporter-like_ATP-bd"/>
</dbReference>
<dbReference type="InterPro" id="IPR039421">
    <property type="entry name" value="Type_1_exporter"/>
</dbReference>
<dbReference type="SUPFAM" id="SSF90123">
    <property type="entry name" value="ABC transporter transmembrane region"/>
    <property type="match status" value="1"/>
</dbReference>
<dbReference type="EMBL" id="JAVDUM010000010">
    <property type="protein sequence ID" value="MDR6867772.1"/>
    <property type="molecule type" value="Genomic_DNA"/>
</dbReference>
<evidence type="ECO:0000256" key="1">
    <source>
        <dbReference type="ARBA" id="ARBA00004651"/>
    </source>
</evidence>
<dbReference type="InterPro" id="IPR017871">
    <property type="entry name" value="ABC_transporter-like_CS"/>
</dbReference>
<evidence type="ECO:0000256" key="5">
    <source>
        <dbReference type="SAM" id="Phobius"/>
    </source>
</evidence>
<comment type="caution">
    <text evidence="7">The sequence shown here is derived from an EMBL/GenBank/DDBJ whole genome shotgun (WGS) entry which is preliminary data.</text>
</comment>
<feature type="transmembrane region" description="Helical" evidence="5">
    <location>
        <begin position="170"/>
        <end position="187"/>
    </location>
</feature>
<dbReference type="InterPro" id="IPR027417">
    <property type="entry name" value="P-loop_NTPase"/>
</dbReference>
<accession>A0ABU1SFY5</accession>
<proteinExistence type="predicted"/>
<evidence type="ECO:0000256" key="2">
    <source>
        <dbReference type="ARBA" id="ARBA00022692"/>
    </source>
</evidence>
<feature type="transmembrane region" description="Helical" evidence="5">
    <location>
        <begin position="67"/>
        <end position="85"/>
    </location>
</feature>
<dbReference type="PROSITE" id="PS00211">
    <property type="entry name" value="ABC_TRANSPORTER_1"/>
    <property type="match status" value="1"/>
</dbReference>
<evidence type="ECO:0000313" key="8">
    <source>
        <dbReference type="Proteomes" id="UP001259347"/>
    </source>
</evidence>
<keyword evidence="4 5" id="KW-0472">Membrane</keyword>